<keyword evidence="5" id="KW-0433">Leucine-rich repeat</keyword>
<dbReference type="GO" id="GO:0009626">
    <property type="term" value="P:plant-type hypersensitive response"/>
    <property type="evidence" value="ECO:0007669"/>
    <property type="project" value="UniProtKB-KW"/>
</dbReference>
<accession>A0ABC8QY89</accession>
<keyword evidence="9" id="KW-0611">Plant defense</keyword>
<dbReference type="Pfam" id="PF00931">
    <property type="entry name" value="NB-ARC"/>
    <property type="match status" value="1"/>
</dbReference>
<dbReference type="Gene3D" id="1.10.8.430">
    <property type="entry name" value="Helical domain of apoptotic protease-activating factors"/>
    <property type="match status" value="1"/>
</dbReference>
<dbReference type="EMBL" id="CAUOFW020000820">
    <property type="protein sequence ID" value="CAK9137455.1"/>
    <property type="molecule type" value="Genomic_DNA"/>
</dbReference>
<keyword evidence="15" id="KW-1185">Reference proteome</keyword>
<dbReference type="PANTHER" id="PTHR23155:SF1152">
    <property type="entry name" value="AAA+ ATPASE DOMAIN-CONTAINING PROTEIN"/>
    <property type="match status" value="1"/>
</dbReference>
<evidence type="ECO:0000256" key="5">
    <source>
        <dbReference type="ARBA" id="ARBA00022614"/>
    </source>
</evidence>
<dbReference type="Pfam" id="PF23598">
    <property type="entry name" value="LRR_14"/>
    <property type="match status" value="1"/>
</dbReference>
<sequence>MSSEGTSSRTSVRRGEEEQVIGFDDEAVQIIEQVCGVRMRLEVVSIVGMPGLGKTTLAKKLYNDPFVVYHFYIRGWTTISQVYTIKDLLRGIFGSAFKLKDDDIPTGTTEQLGGELYRRLKDKRYLIVMDDIWDIRACSGLRIFLPNDNNGSRIMFTRRLADVALQAEPTIPPHYLRFLNQHESWVLLQHKIFQGECPYPELFGEGNRIAKKCHGLPLAIVVVAGLLSKTEKKLNRWREVASSVSSYIASDPNQYMDTLALSYNHLPEHLKLCFLYFGAFPEDYHIPEWKLIWLWVAEGFVKEIEQKNLEDVAREYLADLADRNLVLVAKRRFNGGIKACHIHDMLRDLCLTKAKEEEFLQLISQYRDFSSQSNHTTNNIHRPFIHSDFLNYLCSNPVGSDIRSLLCFSSERNRISVEYALSFYQSFKLLRVLDLLSIAMPFLPQEIVQWSIHLRYLALKFEKASLPNSISDLFNLEFLVVKIVASKPITIPNTVWKLVKLRYLVIDSGENHIEDPRFEETIINDGSFVLDNLYTISQVRPSKSCQEVLARTPNLRKLRFCGDFMSEFGFLWFPRLDFLMHLETLKLHSITISITEGHLSSCKFPPNLKRLTISGMVRKWEEMSVLGMLPNLEVLKLSRNAFIGPLWETNDGGFNRLKFLKLHFIATLKRWKTSRDHFPNIERLVVQQCEKLEEIPSELGYIPTLRMIEISHLSHSAANSARQIMEEQQSMGNDGLKITIYPPNEGIP</sequence>
<keyword evidence="4" id="KW-0963">Cytoplasm</keyword>
<comment type="similarity">
    <text evidence="3">Belongs to the disease resistance NB-LRR family.</text>
</comment>
<dbReference type="Gene3D" id="1.10.10.10">
    <property type="entry name" value="Winged helix-like DNA-binding domain superfamily/Winged helix DNA-binding domain"/>
    <property type="match status" value="1"/>
</dbReference>
<reference evidence="14 15" key="1">
    <citation type="submission" date="2024-02" db="EMBL/GenBank/DDBJ databases">
        <authorList>
            <person name="Vignale AGUSTIN F."/>
            <person name="Sosa J E."/>
            <person name="Modenutti C."/>
        </authorList>
    </citation>
    <scope>NUCLEOTIDE SEQUENCE [LARGE SCALE GENOMIC DNA]</scope>
</reference>
<evidence type="ECO:0000259" key="13">
    <source>
        <dbReference type="Pfam" id="PF23598"/>
    </source>
</evidence>
<evidence type="ECO:0000256" key="2">
    <source>
        <dbReference type="ARBA" id="ARBA00004496"/>
    </source>
</evidence>
<feature type="domain" description="NB-ARC" evidence="11">
    <location>
        <begin position="40"/>
        <end position="195"/>
    </location>
</feature>
<evidence type="ECO:0000259" key="12">
    <source>
        <dbReference type="Pfam" id="PF23559"/>
    </source>
</evidence>
<proteinExistence type="inferred from homology"/>
<evidence type="ECO:0000256" key="9">
    <source>
        <dbReference type="ARBA" id="ARBA00022821"/>
    </source>
</evidence>
<dbReference type="SUPFAM" id="SSF52058">
    <property type="entry name" value="L domain-like"/>
    <property type="match status" value="1"/>
</dbReference>
<dbReference type="InterPro" id="IPR044974">
    <property type="entry name" value="Disease_R_plants"/>
</dbReference>
<evidence type="ECO:0000256" key="10">
    <source>
        <dbReference type="ARBA" id="ARBA00022840"/>
    </source>
</evidence>
<gene>
    <name evidence="14" type="ORF">ILEXP_LOCUS4477</name>
</gene>
<dbReference type="InterPro" id="IPR032675">
    <property type="entry name" value="LRR_dom_sf"/>
</dbReference>
<dbReference type="Gene3D" id="3.80.10.10">
    <property type="entry name" value="Ribonuclease Inhibitor"/>
    <property type="match status" value="1"/>
</dbReference>
<evidence type="ECO:0000313" key="15">
    <source>
        <dbReference type="Proteomes" id="UP001642360"/>
    </source>
</evidence>
<keyword evidence="7" id="KW-0677">Repeat</keyword>
<dbReference type="Gene3D" id="3.40.50.300">
    <property type="entry name" value="P-loop containing nucleotide triphosphate hydrolases"/>
    <property type="match status" value="1"/>
</dbReference>
<dbReference type="GO" id="GO:0005524">
    <property type="term" value="F:ATP binding"/>
    <property type="evidence" value="ECO:0007669"/>
    <property type="project" value="UniProtKB-KW"/>
</dbReference>
<comment type="subcellular location">
    <subcellularLocation>
        <location evidence="2">Cytoplasm</location>
    </subcellularLocation>
</comment>
<feature type="domain" description="Disease resistance protein winged helix" evidence="12">
    <location>
        <begin position="280"/>
        <end position="350"/>
    </location>
</feature>
<feature type="domain" description="Disease resistance R13L4/SHOC-2-like LRR" evidence="13">
    <location>
        <begin position="402"/>
        <end position="614"/>
    </location>
</feature>
<evidence type="ECO:0000256" key="3">
    <source>
        <dbReference type="ARBA" id="ARBA00008894"/>
    </source>
</evidence>
<keyword evidence="10" id="KW-0067">ATP-binding</keyword>
<dbReference type="InterPro" id="IPR027417">
    <property type="entry name" value="P-loop_NTPase"/>
</dbReference>
<dbReference type="Pfam" id="PF23559">
    <property type="entry name" value="WHD_DRP"/>
    <property type="match status" value="1"/>
</dbReference>
<protein>
    <submittedName>
        <fullName evidence="14">Uncharacterized protein</fullName>
    </submittedName>
</protein>
<dbReference type="FunFam" id="3.40.50.300:FF:001091">
    <property type="entry name" value="Probable disease resistance protein At1g61300"/>
    <property type="match status" value="1"/>
</dbReference>
<dbReference type="FunFam" id="1.10.10.10:FF:000322">
    <property type="entry name" value="Probable disease resistance protein At1g63360"/>
    <property type="match status" value="1"/>
</dbReference>
<name>A0ABC8QY89_9AQUA</name>
<evidence type="ECO:0000313" key="14">
    <source>
        <dbReference type="EMBL" id="CAK9137455.1"/>
    </source>
</evidence>
<evidence type="ECO:0000256" key="1">
    <source>
        <dbReference type="ARBA" id="ARBA00002074"/>
    </source>
</evidence>
<evidence type="ECO:0000256" key="7">
    <source>
        <dbReference type="ARBA" id="ARBA00022737"/>
    </source>
</evidence>
<dbReference type="InterPro" id="IPR058922">
    <property type="entry name" value="WHD_DRP"/>
</dbReference>
<keyword evidence="6" id="KW-0381">Hypersensitive response</keyword>
<comment type="function">
    <text evidence="1">Confers resistance to late blight (Phytophthora infestans) races carrying the avirulence gene Avr1. Resistance proteins guard the plant against pathogens that contain an appropriate avirulence protein via an indirect interaction with this avirulence protein. That triggers a defense system including the hypersensitive response, which restricts the pathogen growth.</text>
</comment>
<dbReference type="PANTHER" id="PTHR23155">
    <property type="entry name" value="DISEASE RESISTANCE PROTEIN RP"/>
    <property type="match status" value="1"/>
</dbReference>
<organism evidence="14 15">
    <name type="scientific">Ilex paraguariensis</name>
    <name type="common">yerba mate</name>
    <dbReference type="NCBI Taxonomy" id="185542"/>
    <lineage>
        <taxon>Eukaryota</taxon>
        <taxon>Viridiplantae</taxon>
        <taxon>Streptophyta</taxon>
        <taxon>Embryophyta</taxon>
        <taxon>Tracheophyta</taxon>
        <taxon>Spermatophyta</taxon>
        <taxon>Magnoliopsida</taxon>
        <taxon>eudicotyledons</taxon>
        <taxon>Gunneridae</taxon>
        <taxon>Pentapetalae</taxon>
        <taxon>asterids</taxon>
        <taxon>campanulids</taxon>
        <taxon>Aquifoliales</taxon>
        <taxon>Aquifoliaceae</taxon>
        <taxon>Ilex</taxon>
    </lineage>
</organism>
<comment type="caution">
    <text evidence="14">The sequence shown here is derived from an EMBL/GenBank/DDBJ whole genome shotgun (WGS) entry which is preliminary data.</text>
</comment>
<dbReference type="InterPro" id="IPR036388">
    <property type="entry name" value="WH-like_DNA-bd_sf"/>
</dbReference>
<evidence type="ECO:0000256" key="6">
    <source>
        <dbReference type="ARBA" id="ARBA00022667"/>
    </source>
</evidence>
<dbReference type="InterPro" id="IPR055414">
    <property type="entry name" value="LRR_R13L4/SHOC2-like"/>
</dbReference>
<dbReference type="AlphaFoldDB" id="A0ABC8QY89"/>
<dbReference type="InterPro" id="IPR042197">
    <property type="entry name" value="Apaf_helical"/>
</dbReference>
<dbReference type="Proteomes" id="UP001642360">
    <property type="component" value="Unassembled WGS sequence"/>
</dbReference>
<dbReference type="SUPFAM" id="SSF52540">
    <property type="entry name" value="P-loop containing nucleoside triphosphate hydrolases"/>
    <property type="match status" value="1"/>
</dbReference>
<dbReference type="PRINTS" id="PR00364">
    <property type="entry name" value="DISEASERSIST"/>
</dbReference>
<keyword evidence="8" id="KW-0547">Nucleotide-binding</keyword>
<evidence type="ECO:0000259" key="11">
    <source>
        <dbReference type="Pfam" id="PF00931"/>
    </source>
</evidence>
<evidence type="ECO:0000256" key="4">
    <source>
        <dbReference type="ARBA" id="ARBA00022490"/>
    </source>
</evidence>
<evidence type="ECO:0000256" key="8">
    <source>
        <dbReference type="ARBA" id="ARBA00022741"/>
    </source>
</evidence>
<dbReference type="InterPro" id="IPR002182">
    <property type="entry name" value="NB-ARC"/>
</dbReference>
<dbReference type="GO" id="GO:0051607">
    <property type="term" value="P:defense response to virus"/>
    <property type="evidence" value="ECO:0007669"/>
    <property type="project" value="UniProtKB-ARBA"/>
</dbReference>